<gene>
    <name evidence="3" type="ORF">Scaly_1924400</name>
</gene>
<evidence type="ECO:0000256" key="1">
    <source>
        <dbReference type="SAM" id="Phobius"/>
    </source>
</evidence>
<organism evidence="3">
    <name type="scientific">Sesamum calycinum</name>
    <dbReference type="NCBI Taxonomy" id="2727403"/>
    <lineage>
        <taxon>Eukaryota</taxon>
        <taxon>Viridiplantae</taxon>
        <taxon>Streptophyta</taxon>
        <taxon>Embryophyta</taxon>
        <taxon>Tracheophyta</taxon>
        <taxon>Spermatophyta</taxon>
        <taxon>Magnoliopsida</taxon>
        <taxon>eudicotyledons</taxon>
        <taxon>Gunneridae</taxon>
        <taxon>Pentapetalae</taxon>
        <taxon>asterids</taxon>
        <taxon>lamiids</taxon>
        <taxon>Lamiales</taxon>
        <taxon>Pedaliaceae</taxon>
        <taxon>Sesamum</taxon>
    </lineage>
</organism>
<comment type="caution">
    <text evidence="3">The sequence shown here is derived from an EMBL/GenBank/DDBJ whole genome shotgun (WGS) entry which is preliminary data.</text>
</comment>
<protein>
    <recommendedName>
        <fullName evidence="2">Pectinesterase inhibitor domain-containing protein</fullName>
    </recommendedName>
</protein>
<dbReference type="GO" id="GO:0004857">
    <property type="term" value="F:enzyme inhibitor activity"/>
    <property type="evidence" value="ECO:0007669"/>
    <property type="project" value="InterPro"/>
</dbReference>
<keyword evidence="1" id="KW-1133">Transmembrane helix</keyword>
<dbReference type="EMBL" id="JACGWM010000011">
    <property type="protein sequence ID" value="KAL0342618.1"/>
    <property type="molecule type" value="Genomic_DNA"/>
</dbReference>
<keyword evidence="1" id="KW-0812">Transmembrane</keyword>
<feature type="domain" description="Pectinesterase inhibitor" evidence="2">
    <location>
        <begin position="2"/>
        <end position="137"/>
    </location>
</feature>
<feature type="transmembrane region" description="Helical" evidence="1">
    <location>
        <begin position="189"/>
        <end position="212"/>
    </location>
</feature>
<dbReference type="SUPFAM" id="SSF101148">
    <property type="entry name" value="Plant invertase/pectin methylesterase inhibitor"/>
    <property type="match status" value="1"/>
</dbReference>
<reference evidence="3" key="2">
    <citation type="journal article" date="2024" name="Plant">
        <title>Genomic evolution and insights into agronomic trait innovations of Sesamum species.</title>
        <authorList>
            <person name="Miao H."/>
            <person name="Wang L."/>
            <person name="Qu L."/>
            <person name="Liu H."/>
            <person name="Sun Y."/>
            <person name="Le M."/>
            <person name="Wang Q."/>
            <person name="Wei S."/>
            <person name="Zheng Y."/>
            <person name="Lin W."/>
            <person name="Duan Y."/>
            <person name="Cao H."/>
            <person name="Xiong S."/>
            <person name="Wang X."/>
            <person name="Wei L."/>
            <person name="Li C."/>
            <person name="Ma Q."/>
            <person name="Ju M."/>
            <person name="Zhao R."/>
            <person name="Li G."/>
            <person name="Mu C."/>
            <person name="Tian Q."/>
            <person name="Mei H."/>
            <person name="Zhang T."/>
            <person name="Gao T."/>
            <person name="Zhang H."/>
        </authorList>
    </citation>
    <scope>NUCLEOTIDE SEQUENCE</scope>
    <source>
        <strain evidence="3">KEN8</strain>
    </source>
</reference>
<dbReference type="AlphaFoldDB" id="A0AAW2NHF3"/>
<evidence type="ECO:0000313" key="3">
    <source>
        <dbReference type="EMBL" id="KAL0342618.1"/>
    </source>
</evidence>
<reference evidence="3" key="1">
    <citation type="submission" date="2020-06" db="EMBL/GenBank/DDBJ databases">
        <authorList>
            <person name="Li T."/>
            <person name="Hu X."/>
            <person name="Zhang T."/>
            <person name="Song X."/>
            <person name="Zhang H."/>
            <person name="Dai N."/>
            <person name="Sheng W."/>
            <person name="Hou X."/>
            <person name="Wei L."/>
        </authorList>
    </citation>
    <scope>NUCLEOTIDE SEQUENCE</scope>
    <source>
        <strain evidence="3">KEN8</strain>
        <tissue evidence="3">Leaf</tissue>
    </source>
</reference>
<evidence type="ECO:0000259" key="2">
    <source>
        <dbReference type="Pfam" id="PF04043"/>
    </source>
</evidence>
<proteinExistence type="predicted"/>
<dbReference type="InterPro" id="IPR006501">
    <property type="entry name" value="Pectinesterase_inhib_dom"/>
</dbReference>
<dbReference type="Gene3D" id="1.20.140.40">
    <property type="entry name" value="Invertase/pectin methylesterase inhibitor family protein"/>
    <property type="match status" value="1"/>
</dbReference>
<dbReference type="Pfam" id="PF04043">
    <property type="entry name" value="PMEI"/>
    <property type="match status" value="1"/>
</dbReference>
<name>A0AAW2NHF3_9LAMI</name>
<keyword evidence="1" id="KW-0472">Membrane</keyword>
<dbReference type="InterPro" id="IPR035513">
    <property type="entry name" value="Invertase/methylesterase_inhib"/>
</dbReference>
<sequence>MTRYPELCYDSMSSIINRTVLKSTPGPIFTTSLQVAIYELENITTISIPRALSFATKNSSVRSRLLECLARVQDSSSSLNKSLGRLRVDADVGLLTYEEMHNMNVWTWDARSNASKCFLALKEIDDVVEEGEEKRRVEEVKFGVEKAKKYVINSIWLLQSRNTILFDFYNPFYEYDYGYSGVHLFYYNVPYMDVVCLYSVMYLFLALLYFLIWRTK</sequence>
<accession>A0AAW2NHF3</accession>